<comment type="subcellular location">
    <subcellularLocation>
        <location evidence="1">Cytoplasm</location>
        <location evidence="1">Cytoskeleton</location>
        <location evidence="1">Cilium axoneme</location>
    </subcellularLocation>
</comment>
<dbReference type="Gene3D" id="1.20.140.100">
    <property type="entry name" value="Dynein heavy chain, N-terminal domain 2"/>
    <property type="match status" value="1"/>
</dbReference>
<evidence type="ECO:0000256" key="13">
    <source>
        <dbReference type="ARBA" id="ARBA00023273"/>
    </source>
</evidence>
<dbReference type="FunFam" id="3.20.180.20:FF:000001">
    <property type="entry name" value="Dynein axonemal heavy chain 5"/>
    <property type="match status" value="1"/>
</dbReference>
<evidence type="ECO:0000256" key="12">
    <source>
        <dbReference type="ARBA" id="ARBA00023212"/>
    </source>
</evidence>
<dbReference type="Pfam" id="PF08393">
    <property type="entry name" value="DHC_N2"/>
    <property type="match status" value="1"/>
</dbReference>
<sequence>MLTDFSARLSNTVTELTLKPQTVDDLATQLERLEAAKGLVADMDSHVQPIQARFETLARFEHMVPQQIQEELANLPVQVTSTVSTVDEAGRFLADQKIKYREIVGRKQSSFVLSARTFREEFSSDAPFGSDLTAHSALEQIAMLKERLASLRGDYSGIHDNLTVFGVEMPVSRDLGAVEEQLQLLETLWMLRSDWDTLVTKWQGTSWEALDSTALDESAGQFYIKLRKSGQNAKSWAVYQKLEAEIKQFRQTMPLIAALRQPALRDRHFQQLSAEVGQVVDPFKPEFTLATVYELGLDEHAEVIMTLSESAEQELGIENSLTSIKEGWQVLELDIRAYSKTKGFYLLHGAEEVFELLEDNTLTLSTMKGSRFVAAFESQLEQWEKTLGAVADTIELILSTQRSWMYLEAIFMGSEDIRRQLPSETAMFLEVNTAWGETMTEMHRKKLALSCLTKPVATKLQNMVTTLEQIQRQLDNYLEVKRQAFPRFYFLSNDELLEILGQARNPEAVQPHMKKCFDAVKMLDLQASPSRNARNTTVLQATALIAGDGEKVMFQQPVTCSGAVEGWLLLIESAMRKTLAVLLGQSLHELRSRAGYERWIAKWPGQLTLTAGLIQWTDMCQQ</sequence>
<keyword evidence="16" id="KW-1185">Reference proteome</keyword>
<evidence type="ECO:0000256" key="8">
    <source>
        <dbReference type="ARBA" id="ARBA00023017"/>
    </source>
</evidence>
<protein>
    <submittedName>
        <fullName evidence="15">Dynein heavy chain</fullName>
    </submittedName>
</protein>
<evidence type="ECO:0000256" key="3">
    <source>
        <dbReference type="ARBA" id="ARBA00022490"/>
    </source>
</evidence>
<evidence type="ECO:0000256" key="11">
    <source>
        <dbReference type="ARBA" id="ARBA00023175"/>
    </source>
</evidence>
<dbReference type="Gene3D" id="1.10.287.2620">
    <property type="match status" value="1"/>
</dbReference>
<dbReference type="FunFam" id="1.10.287.2620:FF:000001">
    <property type="entry name" value="Cytoplasmic dynein heavy chain 1"/>
    <property type="match status" value="1"/>
</dbReference>
<organism evidence="15 16">
    <name type="scientific">Kipferlia bialata</name>
    <dbReference type="NCBI Taxonomy" id="797122"/>
    <lineage>
        <taxon>Eukaryota</taxon>
        <taxon>Metamonada</taxon>
        <taxon>Carpediemonas-like organisms</taxon>
        <taxon>Kipferlia</taxon>
    </lineage>
</organism>
<evidence type="ECO:0000256" key="7">
    <source>
        <dbReference type="ARBA" id="ARBA00022840"/>
    </source>
</evidence>
<evidence type="ECO:0000256" key="10">
    <source>
        <dbReference type="ARBA" id="ARBA00023069"/>
    </source>
</evidence>
<feature type="non-terminal residue" evidence="15">
    <location>
        <position position="1"/>
    </location>
</feature>
<dbReference type="GO" id="GO:0045505">
    <property type="term" value="F:dynein intermediate chain binding"/>
    <property type="evidence" value="ECO:0007669"/>
    <property type="project" value="InterPro"/>
</dbReference>
<keyword evidence="6" id="KW-0547">Nucleotide-binding</keyword>
<keyword evidence="4" id="KW-0493">Microtubule</keyword>
<dbReference type="GO" id="GO:0005874">
    <property type="term" value="C:microtubule"/>
    <property type="evidence" value="ECO:0007669"/>
    <property type="project" value="UniProtKB-KW"/>
</dbReference>
<dbReference type="PANTHER" id="PTHR45703:SF32">
    <property type="entry name" value="DYNEINS HEAVY CHAIN"/>
    <property type="match status" value="1"/>
</dbReference>
<keyword evidence="10" id="KW-0969">Cilium</keyword>
<proteinExistence type="inferred from homology"/>
<dbReference type="GO" id="GO:0030286">
    <property type="term" value="C:dynein complex"/>
    <property type="evidence" value="ECO:0007669"/>
    <property type="project" value="UniProtKB-KW"/>
</dbReference>
<dbReference type="Proteomes" id="UP000265618">
    <property type="component" value="Unassembled WGS sequence"/>
</dbReference>
<dbReference type="GO" id="GO:0051959">
    <property type="term" value="F:dynein light intermediate chain binding"/>
    <property type="evidence" value="ECO:0007669"/>
    <property type="project" value="InterPro"/>
</dbReference>
<dbReference type="InterPro" id="IPR042228">
    <property type="entry name" value="Dynein_linker_3"/>
</dbReference>
<dbReference type="FunFam" id="1.20.140.100:FF:000006">
    <property type="entry name" value="dynein heavy chain 2, axonemal"/>
    <property type="match status" value="1"/>
</dbReference>
<dbReference type="PANTHER" id="PTHR45703">
    <property type="entry name" value="DYNEIN HEAVY CHAIN"/>
    <property type="match status" value="1"/>
</dbReference>
<dbReference type="GO" id="GO:0005930">
    <property type="term" value="C:axoneme"/>
    <property type="evidence" value="ECO:0007669"/>
    <property type="project" value="UniProtKB-SubCell"/>
</dbReference>
<keyword evidence="12" id="KW-0206">Cytoskeleton</keyword>
<dbReference type="EMBL" id="BDIP01001365">
    <property type="protein sequence ID" value="GIQ84244.1"/>
    <property type="molecule type" value="Genomic_DNA"/>
</dbReference>
<keyword evidence="9" id="KW-0175">Coiled coil</keyword>
<evidence type="ECO:0000259" key="14">
    <source>
        <dbReference type="Pfam" id="PF08393"/>
    </source>
</evidence>
<dbReference type="GO" id="GO:0005524">
    <property type="term" value="F:ATP binding"/>
    <property type="evidence" value="ECO:0007669"/>
    <property type="project" value="UniProtKB-KW"/>
</dbReference>
<comment type="caution">
    <text evidence="15">The sequence shown here is derived from an EMBL/GenBank/DDBJ whole genome shotgun (WGS) entry which is preliminary data.</text>
</comment>
<evidence type="ECO:0000256" key="1">
    <source>
        <dbReference type="ARBA" id="ARBA00004430"/>
    </source>
</evidence>
<dbReference type="OrthoDB" id="286107at2759"/>
<comment type="similarity">
    <text evidence="2">Belongs to the dynein heavy chain family.</text>
</comment>
<evidence type="ECO:0000256" key="6">
    <source>
        <dbReference type="ARBA" id="ARBA00022741"/>
    </source>
</evidence>
<feature type="domain" description="Dynein heavy chain linker" evidence="14">
    <location>
        <begin position="177"/>
        <end position="585"/>
    </location>
</feature>
<keyword evidence="7" id="KW-0067">ATP-binding</keyword>
<evidence type="ECO:0000313" key="15">
    <source>
        <dbReference type="EMBL" id="GIQ84244.1"/>
    </source>
</evidence>
<evidence type="ECO:0000313" key="16">
    <source>
        <dbReference type="Proteomes" id="UP000265618"/>
    </source>
</evidence>
<reference evidence="15 16" key="1">
    <citation type="journal article" date="2018" name="PLoS ONE">
        <title>The draft genome of Kipferlia bialata reveals reductive genome evolution in fornicate parasites.</title>
        <authorList>
            <person name="Tanifuji G."/>
            <person name="Takabayashi S."/>
            <person name="Kume K."/>
            <person name="Takagi M."/>
            <person name="Nakayama T."/>
            <person name="Kamikawa R."/>
            <person name="Inagaki Y."/>
            <person name="Hashimoto T."/>
        </authorList>
    </citation>
    <scope>NUCLEOTIDE SEQUENCE [LARGE SCALE GENOMIC DNA]</scope>
    <source>
        <strain evidence="15">NY0173</strain>
    </source>
</reference>
<dbReference type="InterPro" id="IPR026983">
    <property type="entry name" value="DHC"/>
</dbReference>
<keyword evidence="13" id="KW-0966">Cell projection</keyword>
<keyword evidence="5" id="KW-0677">Repeat</keyword>
<keyword evidence="3" id="KW-0963">Cytoplasm</keyword>
<dbReference type="AlphaFoldDB" id="A0A9K3CYZ8"/>
<name>A0A9K3CYZ8_9EUKA</name>
<dbReference type="GO" id="GO:0007018">
    <property type="term" value="P:microtubule-based movement"/>
    <property type="evidence" value="ECO:0007669"/>
    <property type="project" value="InterPro"/>
</dbReference>
<dbReference type="InterPro" id="IPR042222">
    <property type="entry name" value="Dynein_2_N"/>
</dbReference>
<evidence type="ECO:0000256" key="5">
    <source>
        <dbReference type="ARBA" id="ARBA00022737"/>
    </source>
</evidence>
<dbReference type="Gene3D" id="3.20.180.20">
    <property type="entry name" value="Dynein heavy chain, N-terminal domain 2"/>
    <property type="match status" value="1"/>
</dbReference>
<gene>
    <name evidence="15" type="ORF">KIPB_005699</name>
</gene>
<keyword evidence="8" id="KW-0243">Dynein</keyword>
<dbReference type="InterPro" id="IPR013602">
    <property type="entry name" value="Dynein_heavy_linker"/>
</dbReference>
<evidence type="ECO:0000256" key="9">
    <source>
        <dbReference type="ARBA" id="ARBA00023054"/>
    </source>
</evidence>
<evidence type="ECO:0000256" key="4">
    <source>
        <dbReference type="ARBA" id="ARBA00022701"/>
    </source>
</evidence>
<evidence type="ECO:0000256" key="2">
    <source>
        <dbReference type="ARBA" id="ARBA00008887"/>
    </source>
</evidence>
<accession>A0A9K3CYZ8</accession>
<keyword evidence="11" id="KW-0505">Motor protein</keyword>